<dbReference type="CDD" id="cd13982">
    <property type="entry name" value="STKc_IRE1"/>
    <property type="match status" value="1"/>
</dbReference>
<keyword evidence="19" id="KW-0805">Transcription regulation</keyword>
<comment type="subcellular location">
    <subcellularLocation>
        <location evidence="2">Endoplasmic reticulum membrane</location>
        <topology evidence="2">Single-pass type I membrane protein</topology>
    </subcellularLocation>
</comment>
<dbReference type="InterPro" id="IPR011047">
    <property type="entry name" value="Quinoprotein_ADH-like_sf"/>
</dbReference>
<evidence type="ECO:0000256" key="19">
    <source>
        <dbReference type="ARBA" id="ARBA00023015"/>
    </source>
</evidence>
<keyword evidence="9" id="KW-0479">Metal-binding</keyword>
<dbReference type="GO" id="GO:0004674">
    <property type="term" value="F:protein serine/threonine kinase activity"/>
    <property type="evidence" value="ECO:0007669"/>
    <property type="project" value="UniProtKB-KW"/>
</dbReference>
<evidence type="ECO:0000313" key="36">
    <source>
        <dbReference type="Proteomes" id="UP000031443"/>
    </source>
</evidence>
<evidence type="ECO:0000313" key="35">
    <source>
        <dbReference type="EMBL" id="EMP40184.1"/>
    </source>
</evidence>
<dbReference type="FunFam" id="3.30.200.20:FF:000077">
    <property type="entry name" value="Putative Serine/threonine-protein kinase/endoribonuclease IRE1"/>
    <property type="match status" value="1"/>
</dbReference>
<keyword evidence="23" id="KW-0325">Glycoprotein</keyword>
<evidence type="ECO:0000256" key="4">
    <source>
        <dbReference type="ARBA" id="ARBA00022527"/>
    </source>
</evidence>
<evidence type="ECO:0000256" key="17">
    <source>
        <dbReference type="ARBA" id="ARBA00022842"/>
    </source>
</evidence>
<dbReference type="FunFam" id="1.20.1440.180:FF:000001">
    <property type="entry name" value="Serine/threonine-protein kinase/endoribonuclease IRE1"/>
    <property type="match status" value="1"/>
</dbReference>
<dbReference type="InterPro" id="IPR018391">
    <property type="entry name" value="PQQ_b-propeller_rpt"/>
</dbReference>
<evidence type="ECO:0000256" key="13">
    <source>
        <dbReference type="ARBA" id="ARBA00022777"/>
    </source>
</evidence>
<dbReference type="GO" id="GO:0046872">
    <property type="term" value="F:metal ion binding"/>
    <property type="evidence" value="ECO:0007669"/>
    <property type="project" value="UniProtKB-KW"/>
</dbReference>
<evidence type="ECO:0000256" key="10">
    <source>
        <dbReference type="ARBA" id="ARBA00022729"/>
    </source>
</evidence>
<keyword evidence="17" id="KW-0460">Magnesium</keyword>
<feature type="compositionally biased region" description="Polar residues" evidence="32">
    <location>
        <begin position="474"/>
        <end position="508"/>
    </location>
</feature>
<keyword evidence="15" id="KW-0256">Endoplasmic reticulum</keyword>
<keyword evidence="11" id="KW-0547">Nucleotide-binding</keyword>
<keyword evidence="20" id="KW-0472">Membrane</keyword>
<keyword evidence="21" id="KW-1015">Disulfide bond</keyword>
<dbReference type="CDD" id="cd10422">
    <property type="entry name" value="RNase_Ire1"/>
    <property type="match status" value="1"/>
</dbReference>
<dbReference type="InterPro" id="IPR038357">
    <property type="entry name" value="KEN_sf"/>
</dbReference>
<feature type="domain" description="KEN" evidence="34">
    <location>
        <begin position="860"/>
        <end position="988"/>
    </location>
</feature>
<dbReference type="GO" id="GO:0033120">
    <property type="term" value="P:positive regulation of RNA splicing"/>
    <property type="evidence" value="ECO:0007669"/>
    <property type="project" value="UniProtKB-ARBA"/>
</dbReference>
<name>M7BSK6_CHEMY</name>
<dbReference type="InterPro" id="IPR000719">
    <property type="entry name" value="Prot_kinase_dom"/>
</dbReference>
<dbReference type="InterPro" id="IPR008271">
    <property type="entry name" value="Ser/Thr_kinase_AS"/>
</dbReference>
<evidence type="ECO:0000256" key="21">
    <source>
        <dbReference type="ARBA" id="ARBA00023157"/>
    </source>
</evidence>
<gene>
    <name evidence="35" type="ORF">UY3_02586</name>
</gene>
<keyword evidence="6" id="KW-0808">Transferase</keyword>
<dbReference type="GO" id="GO:0070059">
    <property type="term" value="P:intrinsic apoptotic signaling pathway in response to endoplasmic reticulum stress"/>
    <property type="evidence" value="ECO:0007669"/>
    <property type="project" value="TreeGrafter"/>
</dbReference>
<dbReference type="GO" id="GO:0051082">
    <property type="term" value="F:unfolded protein binding"/>
    <property type="evidence" value="ECO:0007669"/>
    <property type="project" value="TreeGrafter"/>
</dbReference>
<dbReference type="GO" id="GO:1905898">
    <property type="term" value="P:positive regulation of response to endoplasmic reticulum stress"/>
    <property type="evidence" value="ECO:0007669"/>
    <property type="project" value="UniProtKB-ARBA"/>
</dbReference>
<evidence type="ECO:0000256" key="32">
    <source>
        <dbReference type="SAM" id="MobiDB-lite"/>
    </source>
</evidence>
<evidence type="ECO:0000256" key="8">
    <source>
        <dbReference type="ARBA" id="ARBA00022703"/>
    </source>
</evidence>
<keyword evidence="13 35" id="KW-0418">Kinase</keyword>
<evidence type="ECO:0000256" key="7">
    <source>
        <dbReference type="ARBA" id="ARBA00022692"/>
    </source>
</evidence>
<dbReference type="GO" id="GO:0006397">
    <property type="term" value="P:mRNA processing"/>
    <property type="evidence" value="ECO:0007669"/>
    <property type="project" value="InterPro"/>
</dbReference>
<keyword evidence="14" id="KW-0378">Hydrolase</keyword>
<evidence type="ECO:0000256" key="30">
    <source>
        <dbReference type="ARBA" id="ARBA00078578"/>
    </source>
</evidence>
<evidence type="ECO:0000256" key="22">
    <source>
        <dbReference type="ARBA" id="ARBA00023163"/>
    </source>
</evidence>
<accession>M7BSK6</accession>
<proteinExistence type="predicted"/>
<dbReference type="Pfam" id="PF00069">
    <property type="entry name" value="Pkinase"/>
    <property type="match status" value="1"/>
</dbReference>
<dbReference type="GO" id="GO:1990604">
    <property type="term" value="C:IRE1-TRAF2-ASK1 complex"/>
    <property type="evidence" value="ECO:0007669"/>
    <property type="project" value="TreeGrafter"/>
</dbReference>
<feature type="region of interest" description="Disordered" evidence="32">
    <location>
        <begin position="393"/>
        <end position="412"/>
    </location>
</feature>
<evidence type="ECO:0000256" key="18">
    <source>
        <dbReference type="ARBA" id="ARBA00022989"/>
    </source>
</evidence>
<evidence type="ECO:0000256" key="12">
    <source>
        <dbReference type="ARBA" id="ARBA00022765"/>
    </source>
</evidence>
<dbReference type="GO" id="GO:0004521">
    <property type="term" value="F:RNA endonuclease activity"/>
    <property type="evidence" value="ECO:0007669"/>
    <property type="project" value="InterPro"/>
</dbReference>
<evidence type="ECO:0000256" key="20">
    <source>
        <dbReference type="ARBA" id="ARBA00023136"/>
    </source>
</evidence>
<dbReference type="InterPro" id="IPR010513">
    <property type="entry name" value="KEN_dom"/>
</dbReference>
<dbReference type="PROSITE" id="PS50011">
    <property type="entry name" value="PROTEIN_KINASE_DOM"/>
    <property type="match status" value="1"/>
</dbReference>
<organism evidence="35 36">
    <name type="scientific">Chelonia mydas</name>
    <name type="common">Green sea-turtle</name>
    <name type="synonym">Chelonia agassizi</name>
    <dbReference type="NCBI Taxonomy" id="8469"/>
    <lineage>
        <taxon>Eukaryota</taxon>
        <taxon>Metazoa</taxon>
        <taxon>Chordata</taxon>
        <taxon>Craniata</taxon>
        <taxon>Vertebrata</taxon>
        <taxon>Euteleostomi</taxon>
        <taxon>Archelosauria</taxon>
        <taxon>Testudinata</taxon>
        <taxon>Testudines</taxon>
        <taxon>Cryptodira</taxon>
        <taxon>Durocryptodira</taxon>
        <taxon>Americhelydia</taxon>
        <taxon>Chelonioidea</taxon>
        <taxon>Cheloniidae</taxon>
        <taxon>Chelonia</taxon>
    </lineage>
</organism>
<dbReference type="SMART" id="SM00220">
    <property type="entry name" value="S_TKc"/>
    <property type="match status" value="1"/>
</dbReference>
<comment type="catalytic activity">
    <reaction evidence="26">
        <text>L-threonyl-[protein] + ATP = O-phospho-L-threonyl-[protein] + ADP + H(+)</text>
        <dbReference type="Rhea" id="RHEA:46608"/>
        <dbReference type="Rhea" id="RHEA-COMP:11060"/>
        <dbReference type="Rhea" id="RHEA-COMP:11605"/>
        <dbReference type="ChEBI" id="CHEBI:15378"/>
        <dbReference type="ChEBI" id="CHEBI:30013"/>
        <dbReference type="ChEBI" id="CHEBI:30616"/>
        <dbReference type="ChEBI" id="CHEBI:61977"/>
        <dbReference type="ChEBI" id="CHEBI:456216"/>
        <dbReference type="EC" id="2.7.11.1"/>
    </reaction>
</comment>
<dbReference type="EMBL" id="KB514364">
    <property type="protein sequence ID" value="EMP40184.1"/>
    <property type="molecule type" value="Genomic_DNA"/>
</dbReference>
<evidence type="ECO:0000256" key="27">
    <source>
        <dbReference type="ARBA" id="ARBA00048679"/>
    </source>
</evidence>
<dbReference type="FunFam" id="2.130.10.10:FF:000225">
    <property type="entry name" value="Endoplasmic reticulum to nucleus-signaling 1"/>
    <property type="match status" value="1"/>
</dbReference>
<dbReference type="Proteomes" id="UP000031443">
    <property type="component" value="Unassembled WGS sequence"/>
</dbReference>
<dbReference type="PROSITE" id="PS51392">
    <property type="entry name" value="KEN"/>
    <property type="match status" value="1"/>
</dbReference>
<comment type="catalytic activity">
    <reaction evidence="27">
        <text>L-seryl-[protein] + ATP = O-phospho-L-seryl-[protein] + ADP + H(+)</text>
        <dbReference type="Rhea" id="RHEA:17989"/>
        <dbReference type="Rhea" id="RHEA-COMP:9863"/>
        <dbReference type="Rhea" id="RHEA-COMP:11604"/>
        <dbReference type="ChEBI" id="CHEBI:15378"/>
        <dbReference type="ChEBI" id="CHEBI:29999"/>
        <dbReference type="ChEBI" id="CHEBI:30616"/>
        <dbReference type="ChEBI" id="CHEBI:83421"/>
        <dbReference type="ChEBI" id="CHEBI:456216"/>
        <dbReference type="EC" id="2.7.11.1"/>
    </reaction>
</comment>
<dbReference type="CDD" id="cd09769">
    <property type="entry name" value="Luminal_IRE1"/>
    <property type="match status" value="1"/>
</dbReference>
<dbReference type="SMART" id="SM00580">
    <property type="entry name" value="PUG"/>
    <property type="match status" value="1"/>
</dbReference>
<dbReference type="InterPro" id="IPR011009">
    <property type="entry name" value="Kinase-like_dom_sf"/>
</dbReference>
<evidence type="ECO:0000259" key="34">
    <source>
        <dbReference type="PROSITE" id="PS51392"/>
    </source>
</evidence>
<keyword evidence="36" id="KW-1185">Reference proteome</keyword>
<dbReference type="FunFam" id="1.10.510.10:FF:000215">
    <property type="entry name" value="serine/threonine-protein kinase/endoribonuclease IRE1 isoform X1"/>
    <property type="match status" value="1"/>
</dbReference>
<dbReference type="Gene3D" id="3.30.200.20">
    <property type="entry name" value="Phosphorylase Kinase, domain 1"/>
    <property type="match status" value="1"/>
</dbReference>
<dbReference type="STRING" id="8469.M7BSK6"/>
<evidence type="ECO:0000259" key="33">
    <source>
        <dbReference type="PROSITE" id="PS50011"/>
    </source>
</evidence>
<evidence type="ECO:0000256" key="16">
    <source>
        <dbReference type="ARBA" id="ARBA00022840"/>
    </source>
</evidence>
<dbReference type="AlphaFoldDB" id="M7BSK6"/>
<dbReference type="InterPro" id="IPR045133">
    <property type="entry name" value="IRE1/2-like"/>
</dbReference>
<dbReference type="SMART" id="SM00564">
    <property type="entry name" value="PQQ"/>
    <property type="match status" value="5"/>
</dbReference>
<feature type="non-terminal residue" evidence="35">
    <location>
        <position position="1"/>
    </location>
</feature>
<keyword evidence="18" id="KW-1133">Transmembrane helix</keyword>
<dbReference type="Gene3D" id="2.130.10.10">
    <property type="entry name" value="YVTN repeat-like/Quinoprotein amine dehydrogenase"/>
    <property type="match status" value="1"/>
</dbReference>
<dbReference type="GO" id="GO:0005524">
    <property type="term" value="F:ATP binding"/>
    <property type="evidence" value="ECO:0007669"/>
    <property type="project" value="UniProtKB-KW"/>
</dbReference>
<feature type="region of interest" description="Disordered" evidence="32">
    <location>
        <begin position="474"/>
        <end position="512"/>
    </location>
</feature>
<sequence length="1000" mass="112751">YGSTSSVTVPETLLFVSTLDGSLHAVSKRTGSIKWALKEAPISRERRTAATGNCERPYQRTLRSCTPGANTRGRKLPFTIPELVQASPCRSSDGILYMGKKQDIWYVIDLVTGEKQQTLTSSFAESLCPSTSLLYLGRTEYTITMYDTKNKELRWNATYFDYAATVPDEDVKYKMSHFVSNGDGLVVTVDSESGDVLWIQNYGSPVVAFYIWQREGLRKVMHTNVGIETLRYLTFMSGEVGRITKWKYPFPKETETKSKLTPTLYVGKYSTSLYASPSMVHEGVAIVPRGRAIPLLEGPKTEGVTIEDNGRCVITPSTDLKFSAGLKEKKLNYWRNHWLLIGHHETPLSAPTKILEKFPSSLPKPHENVILADSEKASFEEVIGIVEGSSKELPPTIPKDIEEKPSPPVPRPEAPVDSMLKDMATIILSTFLFVGWVAFVITCPMSTQQQQLPFSAPSDLPPEADFLDTSYVQTESSATSTPNMSPKASNHSAYSNLSGSDTGRCLSTEQEEGDEDTRIVMVGKISFSPKNVLGHGAEGTIVYSVPSLTKIQSYVVICKYLFEMKALNRGTLSNTGEVLFKSICVKCVPCNPPISVHKLTLRGFSAIRFTVYRGTFDNRDVAVKRILPECFSFADREVQLLRESDEHPNVIRYFCTEKDRQFQYIAIELCAATLQEYVEQKDFSRHGLQPINLLQQTTSGLAYLHSLNIVHRDLKPHNILISMPNAHGKVKAMISDFGLCKKLAVGRHSFSRQSGVPGTEGWIAPEMLSEDCKENPTYTVDIFSAGCVFYYVVSEGSHPFGKSLQRQANILLGVYSLDSLNLEKHEDIVARDLIEQMINMDPQKRPSASCVLKHPFFWDLERQLQFFQDVSDRIEKESLDGPIVKQLERGGRKVVKMDWREHITVPLQTDLRKFRSYKGGSVRDLLRAMRNKKHHYRELPLEVQETLGSIPDYFVCYFTSRFPCLLLHTYHAMQICSRERLFQHYYSQDSAEQRLPGDTI</sequence>
<keyword evidence="7" id="KW-0812">Transmembrane</keyword>
<dbReference type="PANTHER" id="PTHR13954:SF17">
    <property type="entry name" value="SERINE_THREONINE-PROTEIN KINASE_ENDORIBONUCLEASE IRE1"/>
    <property type="match status" value="1"/>
</dbReference>
<dbReference type="PROSITE" id="PS00108">
    <property type="entry name" value="PROTEIN_KINASE_ST"/>
    <property type="match status" value="1"/>
</dbReference>
<evidence type="ECO:0000256" key="5">
    <source>
        <dbReference type="ARBA" id="ARBA00022553"/>
    </source>
</evidence>
<dbReference type="SUPFAM" id="SSF56112">
    <property type="entry name" value="Protein kinase-like (PK-like)"/>
    <property type="match status" value="1"/>
</dbReference>
<keyword evidence="25" id="KW-0511">Multifunctional enzyme</keyword>
<dbReference type="Pfam" id="PF06479">
    <property type="entry name" value="Ribonuc_2-5A"/>
    <property type="match status" value="1"/>
</dbReference>
<evidence type="ECO:0000256" key="6">
    <source>
        <dbReference type="ARBA" id="ARBA00022679"/>
    </source>
</evidence>
<keyword evidence="24" id="KW-0834">Unfolded protein response</keyword>
<evidence type="ECO:0000256" key="31">
    <source>
        <dbReference type="ARBA" id="ARBA00083182"/>
    </source>
</evidence>
<evidence type="ECO:0000256" key="1">
    <source>
        <dbReference type="ARBA" id="ARBA00001946"/>
    </source>
</evidence>
<dbReference type="SUPFAM" id="SSF50998">
    <property type="entry name" value="Quinoprotein alcohol dehydrogenase-like"/>
    <property type="match status" value="1"/>
</dbReference>
<evidence type="ECO:0000256" key="26">
    <source>
        <dbReference type="ARBA" id="ARBA00047899"/>
    </source>
</evidence>
<dbReference type="EC" id="2.7.11.1" evidence="3"/>
<dbReference type="GO" id="GO:0036498">
    <property type="term" value="P:IRE1-mediated unfolded protein response"/>
    <property type="evidence" value="ECO:0007669"/>
    <property type="project" value="UniProtKB-ARBA"/>
</dbReference>
<dbReference type="Gene3D" id="1.20.1440.180">
    <property type="entry name" value="KEN domain"/>
    <property type="match status" value="1"/>
</dbReference>
<dbReference type="PANTHER" id="PTHR13954">
    <property type="entry name" value="IRE1-RELATED"/>
    <property type="match status" value="1"/>
</dbReference>
<comment type="cofactor">
    <cofactor evidence="1">
        <name>Mg(2+)</name>
        <dbReference type="ChEBI" id="CHEBI:18420"/>
    </cofactor>
</comment>
<protein>
    <recommendedName>
        <fullName evidence="28">Serine/threonine-protein kinase/endoribonuclease IRE1</fullName>
        <ecNumber evidence="3">2.7.11.1</ecNumber>
    </recommendedName>
    <alternativeName>
        <fullName evidence="29">Endoplasmic reticulum-to-nucleus signaling 1</fullName>
    </alternativeName>
    <alternativeName>
        <fullName evidence="30">Inositol-requiring protein 1</fullName>
    </alternativeName>
    <alternativeName>
        <fullName evidence="31">Ire1-alpha</fullName>
    </alternativeName>
</protein>
<keyword evidence="16" id="KW-0067">ATP-binding</keyword>
<feature type="domain" description="Protein kinase" evidence="33">
    <location>
        <begin position="527"/>
        <end position="857"/>
    </location>
</feature>
<keyword evidence="4" id="KW-0723">Serine/threonine-protein kinase</keyword>
<keyword evidence="8" id="KW-0053">Apoptosis</keyword>
<dbReference type="GO" id="GO:0042803">
    <property type="term" value="F:protein homodimerization activity"/>
    <property type="evidence" value="ECO:0007669"/>
    <property type="project" value="UniProtKB-ARBA"/>
</dbReference>
<dbReference type="GO" id="GO:0010629">
    <property type="term" value="P:negative regulation of gene expression"/>
    <property type="evidence" value="ECO:0007669"/>
    <property type="project" value="UniProtKB-ARBA"/>
</dbReference>
<dbReference type="Gene3D" id="1.10.510.10">
    <property type="entry name" value="Transferase(Phosphotransferase) domain 1"/>
    <property type="match status" value="1"/>
</dbReference>
<dbReference type="GO" id="GO:0016787">
    <property type="term" value="F:hydrolase activity"/>
    <property type="evidence" value="ECO:0007669"/>
    <property type="project" value="UniProtKB-KW"/>
</dbReference>
<reference evidence="36" key="1">
    <citation type="journal article" date="2013" name="Nat. Genet.">
        <title>The draft genomes of soft-shell turtle and green sea turtle yield insights into the development and evolution of the turtle-specific body plan.</title>
        <authorList>
            <person name="Wang Z."/>
            <person name="Pascual-Anaya J."/>
            <person name="Zadissa A."/>
            <person name="Li W."/>
            <person name="Niimura Y."/>
            <person name="Huang Z."/>
            <person name="Li C."/>
            <person name="White S."/>
            <person name="Xiong Z."/>
            <person name="Fang D."/>
            <person name="Wang B."/>
            <person name="Ming Y."/>
            <person name="Chen Y."/>
            <person name="Zheng Y."/>
            <person name="Kuraku S."/>
            <person name="Pignatelli M."/>
            <person name="Herrero J."/>
            <person name="Beal K."/>
            <person name="Nozawa M."/>
            <person name="Li Q."/>
            <person name="Wang J."/>
            <person name="Zhang H."/>
            <person name="Yu L."/>
            <person name="Shigenobu S."/>
            <person name="Wang J."/>
            <person name="Liu J."/>
            <person name="Flicek P."/>
            <person name="Searle S."/>
            <person name="Wang J."/>
            <person name="Kuratani S."/>
            <person name="Yin Y."/>
            <person name="Aken B."/>
            <person name="Zhang G."/>
            <person name="Irie N."/>
        </authorList>
    </citation>
    <scope>NUCLEOTIDE SEQUENCE [LARGE SCALE GENOMIC DNA]</scope>
</reference>
<keyword evidence="22" id="KW-0804">Transcription</keyword>
<evidence type="ECO:0000256" key="11">
    <source>
        <dbReference type="ARBA" id="ARBA00022741"/>
    </source>
</evidence>
<evidence type="ECO:0000256" key="23">
    <source>
        <dbReference type="ARBA" id="ARBA00023180"/>
    </source>
</evidence>
<evidence type="ECO:0000256" key="29">
    <source>
        <dbReference type="ARBA" id="ARBA00076266"/>
    </source>
</evidence>
<evidence type="ECO:0000256" key="28">
    <source>
        <dbReference type="ARBA" id="ARBA00073767"/>
    </source>
</evidence>
<evidence type="ECO:0000256" key="25">
    <source>
        <dbReference type="ARBA" id="ARBA00023268"/>
    </source>
</evidence>
<evidence type="ECO:0000256" key="9">
    <source>
        <dbReference type="ARBA" id="ARBA00022723"/>
    </source>
</evidence>
<evidence type="ECO:0000256" key="14">
    <source>
        <dbReference type="ARBA" id="ARBA00022801"/>
    </source>
</evidence>
<dbReference type="InterPro" id="IPR015943">
    <property type="entry name" value="WD40/YVTN_repeat-like_dom_sf"/>
</dbReference>
<evidence type="ECO:0000256" key="15">
    <source>
        <dbReference type="ARBA" id="ARBA00022824"/>
    </source>
</evidence>
<evidence type="ECO:0000256" key="3">
    <source>
        <dbReference type="ARBA" id="ARBA00012513"/>
    </source>
</evidence>
<evidence type="ECO:0000256" key="2">
    <source>
        <dbReference type="ARBA" id="ARBA00004115"/>
    </source>
</evidence>
<evidence type="ECO:0000256" key="24">
    <source>
        <dbReference type="ARBA" id="ARBA00023230"/>
    </source>
</evidence>
<keyword evidence="10" id="KW-0732">Signal</keyword>
<keyword evidence="12" id="KW-0013">ADP-ribosylation</keyword>
<keyword evidence="5" id="KW-0597">Phosphoprotein</keyword>